<dbReference type="AlphaFoldDB" id="A0A699IMV5"/>
<protein>
    <submittedName>
        <fullName evidence="1">Uncharacterized protein</fullName>
    </submittedName>
</protein>
<dbReference type="EMBL" id="BKCJ010291016">
    <property type="protein sequence ID" value="GEZ53708.1"/>
    <property type="molecule type" value="Genomic_DNA"/>
</dbReference>
<evidence type="ECO:0000313" key="1">
    <source>
        <dbReference type="EMBL" id="GEZ53708.1"/>
    </source>
</evidence>
<proteinExistence type="predicted"/>
<reference evidence="1" key="1">
    <citation type="journal article" date="2019" name="Sci. Rep.">
        <title>Draft genome of Tanacetum cinerariifolium, the natural source of mosquito coil.</title>
        <authorList>
            <person name="Yamashiro T."/>
            <person name="Shiraishi A."/>
            <person name="Satake H."/>
            <person name="Nakayama K."/>
        </authorList>
    </citation>
    <scope>NUCLEOTIDE SEQUENCE</scope>
</reference>
<name>A0A699IMV5_TANCI</name>
<gene>
    <name evidence="1" type="ORF">Tci_525681</name>
</gene>
<comment type="caution">
    <text evidence="1">The sequence shown here is derived from an EMBL/GenBank/DDBJ whole genome shotgun (WGS) entry which is preliminary data.</text>
</comment>
<sequence>MYHSPPLAAATLPLSPSAVGNNTTIHHHHHLHPVIVTTAPSSPPLANRRCLHNYAATTSSHTNRHSIITTSPPPLHPHPHVNFSVDHPKGVFGCEKRAFGFVTAARVHLVLSTSFRVRSILWTAAPKGRLFAALFSQLKGVWI</sequence>
<organism evidence="1">
    <name type="scientific">Tanacetum cinerariifolium</name>
    <name type="common">Dalmatian daisy</name>
    <name type="synonym">Chrysanthemum cinerariifolium</name>
    <dbReference type="NCBI Taxonomy" id="118510"/>
    <lineage>
        <taxon>Eukaryota</taxon>
        <taxon>Viridiplantae</taxon>
        <taxon>Streptophyta</taxon>
        <taxon>Embryophyta</taxon>
        <taxon>Tracheophyta</taxon>
        <taxon>Spermatophyta</taxon>
        <taxon>Magnoliopsida</taxon>
        <taxon>eudicotyledons</taxon>
        <taxon>Gunneridae</taxon>
        <taxon>Pentapetalae</taxon>
        <taxon>asterids</taxon>
        <taxon>campanulids</taxon>
        <taxon>Asterales</taxon>
        <taxon>Asteraceae</taxon>
        <taxon>Asteroideae</taxon>
        <taxon>Anthemideae</taxon>
        <taxon>Anthemidinae</taxon>
        <taxon>Tanacetum</taxon>
    </lineage>
</organism>
<accession>A0A699IMV5</accession>